<evidence type="ECO:0000256" key="3">
    <source>
        <dbReference type="ARBA" id="ARBA00022801"/>
    </source>
</evidence>
<gene>
    <name evidence="7" type="ORF">CNX70_25195</name>
</gene>
<dbReference type="KEGG" id="jsv:CNX70_25195"/>
<keyword evidence="4" id="KW-0862">Zinc</keyword>
<dbReference type="PANTHER" id="PTHR42978:SF6">
    <property type="entry name" value="QUORUM-QUENCHING LACTONASE YTNP-RELATED"/>
    <property type="match status" value="1"/>
</dbReference>
<feature type="signal peptide" evidence="5">
    <location>
        <begin position="1"/>
        <end position="22"/>
    </location>
</feature>
<keyword evidence="5" id="KW-0732">Signal</keyword>
<organism evidence="7 8">
    <name type="scientific">Janthinobacterium svalbardensis</name>
    <dbReference type="NCBI Taxonomy" id="368607"/>
    <lineage>
        <taxon>Bacteria</taxon>
        <taxon>Pseudomonadati</taxon>
        <taxon>Pseudomonadota</taxon>
        <taxon>Betaproteobacteria</taxon>
        <taxon>Burkholderiales</taxon>
        <taxon>Oxalobacteraceae</taxon>
        <taxon>Janthinobacterium</taxon>
    </lineage>
</organism>
<dbReference type="PANTHER" id="PTHR42978">
    <property type="entry name" value="QUORUM-QUENCHING LACTONASE YTNP-RELATED-RELATED"/>
    <property type="match status" value="1"/>
</dbReference>
<evidence type="ECO:0000256" key="1">
    <source>
        <dbReference type="ARBA" id="ARBA00007749"/>
    </source>
</evidence>
<sequence>MFAIKPLAALLAGLTLSHAALAAAPFDQTPAPGIYRMMLGQFQVTALSDGTVTIPLDKLLTEIKPAALAASLRAAHLQPMTETSINAFLINTGKQLVLVDTGAGDLFGLPMGAQAGRLQRSLRNAGYAPEQIDAVLLTHIHADHSGGLSHDGQRLFPNAHVYVDRQDSDFWLNRANQASAAEGQRHGFDEAQAMLAPYVAAGKLTPFQGGAEIVPGIRAVVAHGHTPGHSYYAVESGGQKLLLLGDMLHAGAVQFAHPGTTIRFDVDAAMAKAQRAGEMADAAKNGYWVGAAHLSFPGIGHIARDEKGDGYRWLPANYSAW</sequence>
<dbReference type="AlphaFoldDB" id="A0A290X279"/>
<protein>
    <submittedName>
        <fullName evidence="7">MBL fold metallo-hydrolase</fullName>
    </submittedName>
</protein>
<dbReference type="SUPFAM" id="SSF56281">
    <property type="entry name" value="Metallo-hydrolase/oxidoreductase"/>
    <property type="match status" value="1"/>
</dbReference>
<reference evidence="7 8" key="1">
    <citation type="submission" date="2017-09" db="EMBL/GenBank/DDBJ databases">
        <title>Complete genome sequence of Janthinobacterium svalbardensis PAMC 27463.</title>
        <authorList>
            <person name="Cho Y.-J."/>
            <person name="Cho A."/>
            <person name="Kim O.-S."/>
            <person name="Lee J.-I."/>
        </authorList>
    </citation>
    <scope>NUCLEOTIDE SEQUENCE [LARGE SCALE GENOMIC DNA]</scope>
    <source>
        <strain evidence="7 8">PAMC 27463</strain>
    </source>
</reference>
<keyword evidence="8" id="KW-1185">Reference proteome</keyword>
<feature type="chain" id="PRO_5013216838" evidence="5">
    <location>
        <begin position="23"/>
        <end position="321"/>
    </location>
</feature>
<evidence type="ECO:0000256" key="4">
    <source>
        <dbReference type="ARBA" id="ARBA00022833"/>
    </source>
</evidence>
<evidence type="ECO:0000313" key="8">
    <source>
        <dbReference type="Proteomes" id="UP000218437"/>
    </source>
</evidence>
<dbReference type="GO" id="GO:0016787">
    <property type="term" value="F:hydrolase activity"/>
    <property type="evidence" value="ECO:0007669"/>
    <property type="project" value="UniProtKB-KW"/>
</dbReference>
<dbReference type="InterPro" id="IPR001279">
    <property type="entry name" value="Metallo-B-lactamas"/>
</dbReference>
<comment type="similarity">
    <text evidence="1">Belongs to the metallo-beta-lactamase superfamily.</text>
</comment>
<evidence type="ECO:0000259" key="6">
    <source>
        <dbReference type="SMART" id="SM00849"/>
    </source>
</evidence>
<evidence type="ECO:0000256" key="2">
    <source>
        <dbReference type="ARBA" id="ARBA00022723"/>
    </source>
</evidence>
<accession>A0A290X279</accession>
<evidence type="ECO:0000313" key="7">
    <source>
        <dbReference type="EMBL" id="ATD63078.1"/>
    </source>
</evidence>
<proteinExistence type="inferred from homology"/>
<dbReference type="InterPro" id="IPR036866">
    <property type="entry name" value="RibonucZ/Hydroxyglut_hydro"/>
</dbReference>
<dbReference type="SMART" id="SM00849">
    <property type="entry name" value="Lactamase_B"/>
    <property type="match status" value="1"/>
</dbReference>
<dbReference type="GO" id="GO:0046872">
    <property type="term" value="F:metal ion binding"/>
    <property type="evidence" value="ECO:0007669"/>
    <property type="project" value="UniProtKB-KW"/>
</dbReference>
<dbReference type="InterPro" id="IPR051013">
    <property type="entry name" value="MBL_superfamily_lactonases"/>
</dbReference>
<dbReference type="Pfam" id="PF00753">
    <property type="entry name" value="Lactamase_B"/>
    <property type="match status" value="1"/>
</dbReference>
<keyword evidence="2" id="KW-0479">Metal-binding</keyword>
<evidence type="ECO:0000256" key="5">
    <source>
        <dbReference type="SAM" id="SignalP"/>
    </source>
</evidence>
<dbReference type="EMBL" id="CP023422">
    <property type="protein sequence ID" value="ATD63078.1"/>
    <property type="molecule type" value="Genomic_DNA"/>
</dbReference>
<dbReference type="CDD" id="cd07720">
    <property type="entry name" value="OPHC2-like_MBL-fold"/>
    <property type="match status" value="1"/>
</dbReference>
<feature type="domain" description="Metallo-beta-lactamase" evidence="6">
    <location>
        <begin position="84"/>
        <end position="293"/>
    </location>
</feature>
<dbReference type="Proteomes" id="UP000218437">
    <property type="component" value="Chromosome"/>
</dbReference>
<dbReference type="Gene3D" id="3.60.15.10">
    <property type="entry name" value="Ribonuclease Z/Hydroxyacylglutathione hydrolase-like"/>
    <property type="match status" value="1"/>
</dbReference>
<dbReference type="RefSeq" id="WP_096237789.1">
    <property type="nucleotide sequence ID" value="NZ_CP023422.1"/>
</dbReference>
<name>A0A290X279_9BURK</name>
<keyword evidence="3 7" id="KW-0378">Hydrolase</keyword>